<dbReference type="FunFam" id="3.40.50.410:FF:000015">
    <property type="entry name" value="General transcription factor IIH subunit 2"/>
    <property type="match status" value="1"/>
</dbReference>
<comment type="similarity">
    <text evidence="2">Belongs to the GTF2H2 family.</text>
</comment>
<dbReference type="InterPro" id="IPR046349">
    <property type="entry name" value="C1-like_sf"/>
</dbReference>
<evidence type="ECO:0000256" key="11">
    <source>
        <dbReference type="SAM" id="MobiDB-lite"/>
    </source>
</evidence>
<organism evidence="14 15">
    <name type="scientific">Rhizoctonia solani</name>
    <dbReference type="NCBI Taxonomy" id="456999"/>
    <lineage>
        <taxon>Eukaryota</taxon>
        <taxon>Fungi</taxon>
        <taxon>Dikarya</taxon>
        <taxon>Basidiomycota</taxon>
        <taxon>Agaricomycotina</taxon>
        <taxon>Agaricomycetes</taxon>
        <taxon>Cantharellales</taxon>
        <taxon>Ceratobasidiaceae</taxon>
        <taxon>Rhizoctonia</taxon>
    </lineage>
</organism>
<evidence type="ECO:0000256" key="7">
    <source>
        <dbReference type="ARBA" id="ARBA00023015"/>
    </source>
</evidence>
<feature type="region of interest" description="Disordered" evidence="11">
    <location>
        <begin position="880"/>
        <end position="910"/>
    </location>
</feature>
<evidence type="ECO:0000256" key="3">
    <source>
        <dbReference type="ARBA" id="ARBA00022723"/>
    </source>
</evidence>
<dbReference type="InterPro" id="IPR004595">
    <property type="entry name" value="TFIIH_C1-like_dom"/>
</dbReference>
<evidence type="ECO:0000259" key="13">
    <source>
        <dbReference type="PROSITE" id="PS00028"/>
    </source>
</evidence>
<dbReference type="NCBIfam" id="TIGR00622">
    <property type="entry name" value="ssl1"/>
    <property type="match status" value="1"/>
</dbReference>
<name>A0A8H7H7N1_9AGAM</name>
<feature type="region of interest" description="Disordered" evidence="11">
    <location>
        <begin position="924"/>
        <end position="972"/>
    </location>
</feature>
<evidence type="ECO:0000256" key="4">
    <source>
        <dbReference type="ARBA" id="ARBA00022763"/>
    </source>
</evidence>
<dbReference type="PANTHER" id="PTHR12695">
    <property type="entry name" value="GENERAL TRANSCRIPTION FACTOR IIH SUBUNIT 2"/>
    <property type="match status" value="1"/>
</dbReference>
<reference evidence="14" key="1">
    <citation type="submission" date="2020-09" db="EMBL/GenBank/DDBJ databases">
        <title>Comparative genome analyses of four rice-infecting Rhizoctonia solani isolates reveal extensive enrichment of homogalacturonan modification genes.</title>
        <authorList>
            <person name="Lee D.-Y."/>
            <person name="Jeon J."/>
            <person name="Kim K.-T."/>
            <person name="Cheong K."/>
            <person name="Song H."/>
            <person name="Choi G."/>
            <person name="Ko J."/>
            <person name="Opiyo S.O."/>
            <person name="Zuo S."/>
            <person name="Madhav S."/>
            <person name="Lee Y.-H."/>
            <person name="Wang G.-L."/>
        </authorList>
    </citation>
    <scope>NUCLEOTIDE SEQUENCE</scope>
    <source>
        <strain evidence="14">AG1-IA YN-7</strain>
    </source>
</reference>
<feature type="region of interest" description="Disordered" evidence="11">
    <location>
        <begin position="1"/>
        <end position="51"/>
    </location>
</feature>
<keyword evidence="8" id="KW-0804">Transcription</keyword>
<dbReference type="Gene3D" id="3.30.40.10">
    <property type="entry name" value="Zinc/RING finger domain, C3HC4 (zinc finger)"/>
    <property type="match status" value="1"/>
</dbReference>
<feature type="compositionally biased region" description="Basic residues" evidence="11">
    <location>
        <begin position="959"/>
        <end position="972"/>
    </location>
</feature>
<evidence type="ECO:0000256" key="5">
    <source>
        <dbReference type="ARBA" id="ARBA00022771"/>
    </source>
</evidence>
<evidence type="ECO:0000256" key="10">
    <source>
        <dbReference type="ARBA" id="ARBA00023242"/>
    </source>
</evidence>
<keyword evidence="12" id="KW-0472">Membrane</keyword>
<evidence type="ECO:0000256" key="8">
    <source>
        <dbReference type="ARBA" id="ARBA00023163"/>
    </source>
</evidence>
<accession>A0A8H7H7N1</accession>
<dbReference type="InterPro" id="IPR013087">
    <property type="entry name" value="Znf_C2H2_type"/>
</dbReference>
<dbReference type="InterPro" id="IPR013083">
    <property type="entry name" value="Znf_RING/FYVE/PHD"/>
</dbReference>
<proteinExistence type="inferred from homology"/>
<dbReference type="Proteomes" id="UP000650582">
    <property type="component" value="Unassembled WGS sequence"/>
</dbReference>
<evidence type="ECO:0000313" key="15">
    <source>
        <dbReference type="Proteomes" id="UP000650582"/>
    </source>
</evidence>
<keyword evidence="6" id="KW-0862">Zinc</keyword>
<keyword evidence="3" id="KW-0479">Metal-binding</keyword>
<dbReference type="InterPro" id="IPR012170">
    <property type="entry name" value="TFIIH_SSL1/p44"/>
</dbReference>
<dbReference type="InterPro" id="IPR007198">
    <property type="entry name" value="Ssl1-like"/>
</dbReference>
<dbReference type="GO" id="GO:0008270">
    <property type="term" value="F:zinc ion binding"/>
    <property type="evidence" value="ECO:0007669"/>
    <property type="project" value="UniProtKB-KW"/>
</dbReference>
<comment type="subcellular location">
    <subcellularLocation>
        <location evidence="1">Nucleus</location>
    </subcellularLocation>
</comment>
<evidence type="ECO:0000256" key="12">
    <source>
        <dbReference type="SAM" id="Phobius"/>
    </source>
</evidence>
<keyword evidence="12" id="KW-0812">Transmembrane</keyword>
<keyword evidence="10" id="KW-0539">Nucleus</keyword>
<keyword evidence="4" id="KW-0227">DNA damage</keyword>
<dbReference type="Pfam" id="PF04056">
    <property type="entry name" value="Ssl1"/>
    <property type="match status" value="1"/>
</dbReference>
<sequence length="972" mass="106001">MAPRDDVSSGSEAGMEEDSDVEYTEKNNGAVDDGEKGKGKQKEKKGKNKAKDQGYSWEANYVRSWDQVQEDEGGNLAHSVEDLIARKRRQRLLGPSSAIRRAIIRHLVLLIDLSAAMADRDLRPTRFELALDCARAFVVEWCEQNPLGQIGVVGMRAGIGERIVEMTGNPHDVLRAIADKRKLEPAGEPSLQNAIEVARAEIVIIFGSLTTCDPGDIYETLDSCVKDKIRISLVALAAEMKICKELCEKTEGSFGVALNEGHFKDLLFEHIPPPAHRAARTGNDKIPSSQTGKANPLNPNADLMLMGFPTRLPPTSAPALCVCHPSRMRAEGFLCPRCSAKLCEVPTDCDVCGLMVVSSPHLARSYHHLFPVGAYMAINEIGPDDTPSATCQGCTTPFRTDAPHSVPAGANDGISHLGRYRCPKCKNDFCDECDVFIHESLHKTSPKNGPVDRDVTVCRSKSLRLVSARRPTRQGNDLETRACRHCAAGQRELRQDFRTGVGNCVEYGSGLGRIMNKGQRTFSQRRRRPTRIWIRTTLVSPLPLVAHLSPFSTLVLSTTMIARTLALALGAVLPLVAFAGNVTEGGSCSQSNTYLTPGSYQLNTDCDSRTYCNSGGTCAKKQCRKDEFPFGYNDVAFKDLPKMCPSGQFCPDEEDDCQNVLSVGSSCQLNRDDECEPAPDTSLSTPDNHRGAICLNYQCMCVFASGSLVCRNLPFRYTSSTTTRWQNVTVGQPCVVENIAYIAYSTEGEFINIVSRGNCRHGLYCDAAQKICIATQDFGAACTADKECTSGNCLDNLTCGVSTDAPRKLGAWVYAVVAIAIVGGMLLTVGTLFMIHRKERDEMRQQREQYWREQAALRQNILQMRETAQASLLSLPYNGQNQSGSGYNSPSRHSSLASGKEMGIQSDDSHAGFVTNAGYAGGKGTSGLRNSLRSDDGQEATETMSMDALVTERDNGSNGRRRKGGLSIGGKR</sequence>
<comment type="caution">
    <text evidence="14">The sequence shown here is derived from an EMBL/GenBank/DDBJ whole genome shotgun (WGS) entry which is preliminary data.</text>
</comment>
<keyword evidence="9" id="KW-0234">DNA repair</keyword>
<evidence type="ECO:0000256" key="6">
    <source>
        <dbReference type="ARBA" id="ARBA00022833"/>
    </source>
</evidence>
<dbReference type="SMART" id="SM01047">
    <property type="entry name" value="C1_4"/>
    <property type="match status" value="1"/>
</dbReference>
<keyword evidence="12" id="KW-1133">Transmembrane helix</keyword>
<dbReference type="GO" id="GO:0006289">
    <property type="term" value="P:nucleotide-excision repair"/>
    <property type="evidence" value="ECO:0007669"/>
    <property type="project" value="InterPro"/>
</dbReference>
<evidence type="ECO:0000256" key="1">
    <source>
        <dbReference type="ARBA" id="ARBA00004123"/>
    </source>
</evidence>
<dbReference type="SUPFAM" id="SSF57889">
    <property type="entry name" value="Cysteine-rich domain"/>
    <property type="match status" value="1"/>
</dbReference>
<dbReference type="GO" id="GO:0000439">
    <property type="term" value="C:transcription factor TFIIH core complex"/>
    <property type="evidence" value="ECO:0007669"/>
    <property type="project" value="InterPro"/>
</dbReference>
<dbReference type="PROSITE" id="PS00028">
    <property type="entry name" value="ZINC_FINGER_C2H2_1"/>
    <property type="match status" value="1"/>
</dbReference>
<dbReference type="EMBL" id="JACYCC010000039">
    <property type="protein sequence ID" value="KAF8678290.1"/>
    <property type="molecule type" value="Genomic_DNA"/>
</dbReference>
<dbReference type="GO" id="GO:0006351">
    <property type="term" value="P:DNA-templated transcription"/>
    <property type="evidence" value="ECO:0007669"/>
    <property type="project" value="InterPro"/>
</dbReference>
<dbReference type="GO" id="GO:0006357">
    <property type="term" value="P:regulation of transcription by RNA polymerase II"/>
    <property type="evidence" value="ECO:0007669"/>
    <property type="project" value="TreeGrafter"/>
</dbReference>
<dbReference type="InterPro" id="IPR036465">
    <property type="entry name" value="vWFA_dom_sf"/>
</dbReference>
<dbReference type="Pfam" id="PF07975">
    <property type="entry name" value="C1_4"/>
    <property type="match status" value="1"/>
</dbReference>
<evidence type="ECO:0000256" key="2">
    <source>
        <dbReference type="ARBA" id="ARBA00006092"/>
    </source>
</evidence>
<keyword evidence="5" id="KW-0863">Zinc-finger</keyword>
<feature type="compositionally biased region" description="Polar residues" evidence="11">
    <location>
        <begin position="880"/>
        <end position="897"/>
    </location>
</feature>
<dbReference type="GO" id="GO:0005675">
    <property type="term" value="C:transcription factor TFIIH holo complex"/>
    <property type="evidence" value="ECO:0007669"/>
    <property type="project" value="TreeGrafter"/>
</dbReference>
<dbReference type="SMART" id="SM00327">
    <property type="entry name" value="VWA"/>
    <property type="match status" value="1"/>
</dbReference>
<feature type="domain" description="C2H2-type" evidence="13">
    <location>
        <begin position="422"/>
        <end position="442"/>
    </location>
</feature>
<evidence type="ECO:0000313" key="14">
    <source>
        <dbReference type="EMBL" id="KAF8678290.1"/>
    </source>
</evidence>
<dbReference type="AlphaFoldDB" id="A0A8H7H7N1"/>
<gene>
    <name evidence="14" type="ORF">RHS04_05422</name>
</gene>
<protein>
    <submittedName>
        <fullName evidence="14">TFIIH basal transcription factor complex, subunit SSL1</fullName>
    </submittedName>
</protein>
<dbReference type="InterPro" id="IPR002035">
    <property type="entry name" value="VWF_A"/>
</dbReference>
<dbReference type="Gene3D" id="3.40.50.410">
    <property type="entry name" value="von Willebrand factor, type A domain"/>
    <property type="match status" value="1"/>
</dbReference>
<evidence type="ECO:0000256" key="9">
    <source>
        <dbReference type="ARBA" id="ARBA00023204"/>
    </source>
</evidence>
<dbReference type="PANTHER" id="PTHR12695:SF2">
    <property type="entry name" value="GENERAL TRANSCRIPTION FACTOR IIH SUBUNIT 2-RELATED"/>
    <property type="match status" value="1"/>
</dbReference>
<dbReference type="SUPFAM" id="SSF53300">
    <property type="entry name" value="vWA-like"/>
    <property type="match status" value="1"/>
</dbReference>
<keyword evidence="7" id="KW-0805">Transcription regulation</keyword>
<feature type="transmembrane region" description="Helical" evidence="12">
    <location>
        <begin position="811"/>
        <end position="835"/>
    </location>
</feature>